<reference evidence="1 2" key="1">
    <citation type="submission" date="2016-08" db="EMBL/GenBank/DDBJ databases">
        <title>New Insights into Marine Group III Euryarchaeota, from dark to light.</title>
        <authorList>
            <person name="Haro-Moreno J.M."/>
            <person name="Rodriguez-Valera F."/>
            <person name="Lopez-Garcia P."/>
            <person name="Moreira D."/>
            <person name="Martin-Cuadrado A.B."/>
        </authorList>
    </citation>
    <scope>NUCLEOTIDE SEQUENCE [LARGE SCALE GENOMIC DNA]</scope>
    <source>
        <strain evidence="1">CG-Epi3</strain>
    </source>
</reference>
<evidence type="ECO:0000313" key="1">
    <source>
        <dbReference type="EMBL" id="OIR22873.1"/>
    </source>
</evidence>
<proteinExistence type="predicted"/>
<dbReference type="InterPro" id="IPR007561">
    <property type="entry name" value="Cell_div_SepF/SepF-rel"/>
</dbReference>
<dbReference type="Gene3D" id="3.30.110.150">
    <property type="entry name" value="SepF-like protein"/>
    <property type="match status" value="1"/>
</dbReference>
<evidence type="ECO:0008006" key="3">
    <source>
        <dbReference type="Google" id="ProtNLM"/>
    </source>
</evidence>
<dbReference type="EMBL" id="MIYY01000028">
    <property type="protein sequence ID" value="OIR22873.1"/>
    <property type="molecule type" value="Genomic_DNA"/>
</dbReference>
<dbReference type="Proteomes" id="UP000183138">
    <property type="component" value="Unassembled WGS sequence"/>
</dbReference>
<name>A0A1J5TPL8_9ARCH</name>
<gene>
    <name evidence="1" type="ORF">BEU00_01475</name>
</gene>
<evidence type="ECO:0000313" key="2">
    <source>
        <dbReference type="Proteomes" id="UP000183138"/>
    </source>
</evidence>
<dbReference type="InterPro" id="IPR012426">
    <property type="entry name" value="SepF_arc"/>
</dbReference>
<dbReference type="AlphaFoldDB" id="A0A1J5TPL8"/>
<sequence>MERNMSAAPPQMRRIPDEQFFDLRSWNADKAEDYGEKASMIVHTILLSKSDQVNRITSELHDGNIVLIDFTPLTSDQETLHKILAELERAIADIDGDLVGVSQKWILATPNGVRVSREKLKG</sequence>
<dbReference type="InterPro" id="IPR038594">
    <property type="entry name" value="SepF-like_sf"/>
</dbReference>
<dbReference type="Pfam" id="PF04472">
    <property type="entry name" value="SepF"/>
    <property type="match status" value="1"/>
</dbReference>
<dbReference type="PIRSF" id="PIRSF019313">
    <property type="entry name" value="UCP019313"/>
    <property type="match status" value="1"/>
</dbReference>
<accession>A0A1J5TPL8</accession>
<organism evidence="1 2">
    <name type="scientific">Marine Group III euryarchaeote CG-Epi3</name>
    <dbReference type="NCBI Taxonomy" id="1888997"/>
    <lineage>
        <taxon>Archaea</taxon>
        <taxon>Methanobacteriati</taxon>
        <taxon>Thermoplasmatota</taxon>
        <taxon>Thermoplasmata</taxon>
        <taxon>Candidatus Thermoprofundales</taxon>
    </lineage>
</organism>
<protein>
    <recommendedName>
        <fullName evidence="3">Cell division protein SepF</fullName>
    </recommendedName>
</protein>
<comment type="caution">
    <text evidence="1">The sequence shown here is derived from an EMBL/GenBank/DDBJ whole genome shotgun (WGS) entry which is preliminary data.</text>
</comment>